<sequence>MTNVSQASERMVVDWKNFDVARNQTVNFQQPGATSAVLNRVSGSGKATEILGSINANGRVFVVNPDGVMFGRTAKVNVGSLVASSLNASSQEFMEGGRAYSGEAGSGATNAPRYLSLQGGQGTVRNEGRLNASGTVVLAGPQVANTGTIRATAVTLQAGDGVAVRMDGSNLSAVLTRGRMDALVQNGGVISANGGDIELSAAATGDLVRDVVRNTGVLEAVQATTGAGGRIELLAPISGAMSIGGKVTGASVKADASPWSYGGFAGPELEYEQDVATTGHDIRVEKFAQVKSVEAIALATDNDLTVNGRIDGGSVWLQGDDVTTQGRIHGASNVNIDARGKLAQNGDIIADTAHVLLRAHDIQQANGTMTRAGDYIRLDAKEAAGGTVRTAGLQGKTVYVRGHDIQLDGRVRASGNVHVEAVEKNECMDTCIAAVRPGGSIVQNGSVTSTTGDVTFTGYTITEYPDVTSISQSGSLVQSATSQTRAAGKVTVGTRRAEVGNIQAGQAIVVTSPSTTLIGRLAAPEITLPPGALNIDGNVRIKR</sequence>
<evidence type="ECO:0000256" key="2">
    <source>
        <dbReference type="ARBA" id="ARBA00022525"/>
    </source>
</evidence>
<name>A0ABU1CF64_9GAMM</name>
<keyword evidence="6" id="KW-1185">Reference proteome</keyword>
<gene>
    <name evidence="5" type="ORF">P8609_11570</name>
</gene>
<reference evidence="5 6" key="1">
    <citation type="submission" date="2023-04" db="EMBL/GenBank/DDBJ databases">
        <title>Lysobacter sp. strain UC isolated from soil sample.</title>
        <authorList>
            <person name="Choksket S."/>
            <person name="Harshvardhan F."/>
            <person name="Rana R."/>
            <person name="Patil P.B."/>
            <person name="Korpole S."/>
        </authorList>
    </citation>
    <scope>NUCLEOTIDE SEQUENCE [LARGE SCALE GENOMIC DNA]</scope>
    <source>
        <strain evidence="5 6">UC</strain>
    </source>
</reference>
<protein>
    <submittedName>
        <fullName evidence="5">Filamentous hemagglutinin N-terminal domain-containing protein</fullName>
    </submittedName>
</protein>
<dbReference type="Proteomes" id="UP001233535">
    <property type="component" value="Unassembled WGS sequence"/>
</dbReference>
<dbReference type="InterPro" id="IPR050909">
    <property type="entry name" value="Bact_Autotransporter_VF"/>
</dbReference>
<evidence type="ECO:0000313" key="6">
    <source>
        <dbReference type="Proteomes" id="UP001233535"/>
    </source>
</evidence>
<dbReference type="SMART" id="SM00912">
    <property type="entry name" value="Haemagg_act"/>
    <property type="match status" value="1"/>
</dbReference>
<dbReference type="InterPro" id="IPR008638">
    <property type="entry name" value="FhaB/CdiA-like_TPS"/>
</dbReference>
<dbReference type="InterPro" id="IPR012334">
    <property type="entry name" value="Pectin_lyas_fold"/>
</dbReference>
<dbReference type="EMBL" id="JARUHG010000003">
    <property type="protein sequence ID" value="MDR0183598.1"/>
    <property type="molecule type" value="Genomic_DNA"/>
</dbReference>
<evidence type="ECO:0000259" key="4">
    <source>
        <dbReference type="SMART" id="SM00912"/>
    </source>
</evidence>
<dbReference type="Pfam" id="PF05860">
    <property type="entry name" value="TPS"/>
    <property type="match status" value="1"/>
</dbReference>
<feature type="domain" description="Filamentous haemagglutinin FhaB/tRNA nuclease CdiA-like TPS" evidence="4">
    <location>
        <begin position="2"/>
        <end position="92"/>
    </location>
</feature>
<comment type="subcellular location">
    <subcellularLocation>
        <location evidence="1">Secreted</location>
    </subcellularLocation>
</comment>
<evidence type="ECO:0000256" key="3">
    <source>
        <dbReference type="ARBA" id="ARBA00022729"/>
    </source>
</evidence>
<dbReference type="SUPFAM" id="SSF51126">
    <property type="entry name" value="Pectin lyase-like"/>
    <property type="match status" value="1"/>
</dbReference>
<evidence type="ECO:0000313" key="5">
    <source>
        <dbReference type="EMBL" id="MDR0183598.1"/>
    </source>
</evidence>
<organism evidence="5 6">
    <name type="scientific">Lysobacter arvi</name>
    <dbReference type="NCBI Taxonomy" id="3038776"/>
    <lineage>
        <taxon>Bacteria</taxon>
        <taxon>Pseudomonadati</taxon>
        <taxon>Pseudomonadota</taxon>
        <taxon>Gammaproteobacteria</taxon>
        <taxon>Lysobacterales</taxon>
        <taxon>Lysobacteraceae</taxon>
        <taxon>Lysobacter</taxon>
    </lineage>
</organism>
<dbReference type="PANTHER" id="PTHR12338:SF8">
    <property type="entry name" value="HEME_HEMOPEXIN-BINDING PROTEIN"/>
    <property type="match status" value="1"/>
</dbReference>
<proteinExistence type="predicted"/>
<evidence type="ECO:0000256" key="1">
    <source>
        <dbReference type="ARBA" id="ARBA00004613"/>
    </source>
</evidence>
<keyword evidence="3" id="KW-0732">Signal</keyword>
<dbReference type="NCBIfam" id="TIGR01901">
    <property type="entry name" value="adhes_NPXG"/>
    <property type="match status" value="1"/>
</dbReference>
<keyword evidence="2" id="KW-0964">Secreted</keyword>
<comment type="caution">
    <text evidence="5">The sequence shown here is derived from an EMBL/GenBank/DDBJ whole genome shotgun (WGS) entry which is preliminary data.</text>
</comment>
<accession>A0ABU1CF64</accession>
<dbReference type="PANTHER" id="PTHR12338">
    <property type="entry name" value="AUTOTRANSPORTER"/>
    <property type="match status" value="1"/>
</dbReference>
<dbReference type="InterPro" id="IPR011050">
    <property type="entry name" value="Pectin_lyase_fold/virulence"/>
</dbReference>
<dbReference type="Gene3D" id="2.160.20.10">
    <property type="entry name" value="Single-stranded right-handed beta-helix, Pectin lyase-like"/>
    <property type="match status" value="1"/>
</dbReference>